<accession>A0ABR1IQD4</accession>
<keyword evidence="2" id="KW-1185">Reference proteome</keyword>
<evidence type="ECO:0000313" key="1">
    <source>
        <dbReference type="EMBL" id="KAK7438455.1"/>
    </source>
</evidence>
<protein>
    <submittedName>
        <fullName evidence="1">Uncharacterized protein</fullName>
    </submittedName>
</protein>
<comment type="caution">
    <text evidence="1">The sequence shown here is derived from an EMBL/GenBank/DDBJ whole genome shotgun (WGS) entry which is preliminary data.</text>
</comment>
<organism evidence="1 2">
    <name type="scientific">Marasmiellus scandens</name>
    <dbReference type="NCBI Taxonomy" id="2682957"/>
    <lineage>
        <taxon>Eukaryota</taxon>
        <taxon>Fungi</taxon>
        <taxon>Dikarya</taxon>
        <taxon>Basidiomycota</taxon>
        <taxon>Agaricomycotina</taxon>
        <taxon>Agaricomycetes</taxon>
        <taxon>Agaricomycetidae</taxon>
        <taxon>Agaricales</taxon>
        <taxon>Marasmiineae</taxon>
        <taxon>Omphalotaceae</taxon>
        <taxon>Marasmiellus</taxon>
    </lineage>
</organism>
<sequence length="125" mass="13581">MSSIAYTTQDIASVLVHSENNVAAGIGECLQAFAAASLAPSNGNTPLLVEFGKRTIALGRKHMGQMSGRNAFLYVKSKFGLLNASTPLHLQAKFNFAGSSNDYVEIDIEAWEELVPFIQKMRIMT</sequence>
<name>A0ABR1IQD4_9AGAR</name>
<dbReference type="Proteomes" id="UP001498398">
    <property type="component" value="Unassembled WGS sequence"/>
</dbReference>
<reference evidence="1 2" key="1">
    <citation type="submission" date="2024-01" db="EMBL/GenBank/DDBJ databases">
        <title>A draft genome for the cacao thread blight pathogen Marasmiellus scandens.</title>
        <authorList>
            <person name="Baruah I.K."/>
            <person name="Leung J."/>
            <person name="Bukari Y."/>
            <person name="Amoako-Attah I."/>
            <person name="Meinhardt L.W."/>
            <person name="Bailey B.A."/>
            <person name="Cohen S.P."/>
        </authorList>
    </citation>
    <scope>NUCLEOTIDE SEQUENCE [LARGE SCALE GENOMIC DNA]</scope>
    <source>
        <strain evidence="1 2">GH-19</strain>
    </source>
</reference>
<dbReference type="EMBL" id="JBANRG010000079">
    <property type="protein sequence ID" value="KAK7438455.1"/>
    <property type="molecule type" value="Genomic_DNA"/>
</dbReference>
<gene>
    <name evidence="1" type="ORF">VKT23_018068</name>
</gene>
<proteinExistence type="predicted"/>
<evidence type="ECO:0000313" key="2">
    <source>
        <dbReference type="Proteomes" id="UP001498398"/>
    </source>
</evidence>